<evidence type="ECO:0000256" key="31">
    <source>
        <dbReference type="ARBA" id="ARBA00054415"/>
    </source>
</evidence>
<feature type="domain" description="Ig-like" evidence="43">
    <location>
        <begin position="3625"/>
        <end position="3708"/>
    </location>
</feature>
<keyword evidence="8" id="KW-0217">Developmental protein</keyword>
<dbReference type="Pfam" id="PF22697">
    <property type="entry name" value="SOS1_NGEF_PH"/>
    <property type="match status" value="1"/>
</dbReference>
<dbReference type="Gene3D" id="2.30.29.30">
    <property type="entry name" value="Pleckstrin-homology domain (PH domain)/Phosphotyrosine-binding domain (PTB)"/>
    <property type="match status" value="1"/>
</dbReference>
<keyword evidence="16 36" id="KW-0547">Nucleotide-binding</keyword>
<dbReference type="GO" id="GO:0030018">
    <property type="term" value="C:Z disc"/>
    <property type="evidence" value="ECO:0007669"/>
    <property type="project" value="UniProtKB-SubCell"/>
</dbReference>
<feature type="domain" description="Ig-like" evidence="43">
    <location>
        <begin position="3890"/>
        <end position="3973"/>
    </location>
</feature>
<keyword evidence="18" id="KW-0221">Differentiation</keyword>
<evidence type="ECO:0000256" key="24">
    <source>
        <dbReference type="ARBA" id="ARBA00023157"/>
    </source>
</evidence>
<dbReference type="SUPFAM" id="SSF49265">
    <property type="entry name" value="Fibronectin type III"/>
    <property type="match status" value="2"/>
</dbReference>
<dbReference type="FunFam" id="2.60.40.10:FF:000898">
    <property type="entry name" value="Obscurin, cytoskeletal calmodulin and titin-interacting RhoGEF"/>
    <property type="match status" value="1"/>
</dbReference>
<dbReference type="GO" id="GO:0005829">
    <property type="term" value="C:cytosol"/>
    <property type="evidence" value="ECO:0007669"/>
    <property type="project" value="UniProtKB-ARBA"/>
</dbReference>
<keyword evidence="7 35" id="KW-0728">SH3 domain</keyword>
<dbReference type="PROSITE" id="PS50835">
    <property type="entry name" value="IG_LIKE"/>
    <property type="match status" value="47"/>
</dbReference>
<evidence type="ECO:0000313" key="45">
    <source>
        <dbReference type="Ensembl" id="ENSPTRP00000063089.1"/>
    </source>
</evidence>
<dbReference type="FunFam" id="2.60.40.10:FF:000380">
    <property type="entry name" value="obscurin isoform X3"/>
    <property type="match status" value="1"/>
</dbReference>
<dbReference type="GO" id="GO:0042383">
    <property type="term" value="C:sarcolemma"/>
    <property type="evidence" value="ECO:0007669"/>
    <property type="project" value="UniProtKB-SubCell"/>
</dbReference>
<evidence type="ECO:0000256" key="35">
    <source>
        <dbReference type="PROSITE-ProRule" id="PRU00192"/>
    </source>
</evidence>
<feature type="domain" description="Protein kinase" evidence="42">
    <location>
        <begin position="6469"/>
        <end position="6722"/>
    </location>
</feature>
<keyword evidence="15" id="KW-0677">Repeat</keyword>
<dbReference type="FunFam" id="2.60.40.10:FF:000109">
    <property type="entry name" value="obscurin isoform X5"/>
    <property type="match status" value="6"/>
</dbReference>
<feature type="domain" description="Protein kinase" evidence="42">
    <location>
        <begin position="7668"/>
        <end position="7920"/>
    </location>
</feature>
<feature type="compositionally biased region" description="Polar residues" evidence="38">
    <location>
        <begin position="7155"/>
        <end position="7167"/>
    </location>
</feature>
<evidence type="ECO:0000256" key="9">
    <source>
        <dbReference type="ARBA" id="ARBA00022475"/>
    </source>
</evidence>
<keyword evidence="17" id="KW-0418">Kinase</keyword>
<dbReference type="InterPro" id="IPR035526">
    <property type="entry name" value="Obscurin_SH3"/>
</dbReference>
<dbReference type="FunFam" id="2.60.40.10:FF:000599">
    <property type="entry name" value="obscurin isoform X3"/>
    <property type="match status" value="1"/>
</dbReference>
<feature type="domain" description="Ig-like" evidence="43">
    <location>
        <begin position="6015"/>
        <end position="6098"/>
    </location>
</feature>
<feature type="domain" description="Ig-like" evidence="43">
    <location>
        <begin position="3095"/>
        <end position="3169"/>
    </location>
</feature>
<dbReference type="FunFam" id="2.60.40.10:FF:000228">
    <property type="entry name" value="obscurin isoform X4"/>
    <property type="match status" value="4"/>
</dbReference>
<dbReference type="FunFam" id="2.60.40.10:FF:001212">
    <property type="entry name" value="Obscurin, cytoskeletal calmodulin and titin-interacting RhoGEF"/>
    <property type="match status" value="1"/>
</dbReference>
<evidence type="ECO:0000259" key="43">
    <source>
        <dbReference type="PROSITE" id="PS50835"/>
    </source>
</evidence>
<feature type="domain" description="Ig-like" evidence="43">
    <location>
        <begin position="3184"/>
        <end position="3268"/>
    </location>
</feature>
<dbReference type="FunFam" id="2.60.40.10:FF:000523">
    <property type="entry name" value="obscurin isoform X4"/>
    <property type="match status" value="1"/>
</dbReference>
<dbReference type="FunFam" id="2.60.40.10:FF:000652">
    <property type="entry name" value="obscurin isoform X3"/>
    <property type="match status" value="1"/>
</dbReference>
<feature type="domain" description="Ig-like" evidence="43">
    <location>
        <begin position="3537"/>
        <end position="3620"/>
    </location>
</feature>
<keyword evidence="23" id="KW-0472">Membrane</keyword>
<feature type="region of interest" description="Disordered" evidence="38">
    <location>
        <begin position="5555"/>
        <end position="5597"/>
    </location>
</feature>
<evidence type="ECO:0000256" key="23">
    <source>
        <dbReference type="ARBA" id="ARBA00023136"/>
    </source>
</evidence>
<dbReference type="FunFam" id="2.60.40.10:FF:000148">
    <property type="entry name" value="titin isoform X1"/>
    <property type="match status" value="2"/>
</dbReference>
<dbReference type="EMBL" id="AACZ04026830">
    <property type="status" value="NOT_ANNOTATED_CDS"/>
    <property type="molecule type" value="Genomic_DNA"/>
</dbReference>
<evidence type="ECO:0000259" key="44">
    <source>
        <dbReference type="PROSITE" id="PS50853"/>
    </source>
</evidence>
<feature type="domain" description="SH3" evidence="39">
    <location>
        <begin position="5601"/>
        <end position="5668"/>
    </location>
</feature>
<dbReference type="FunFam" id="2.60.40.10:FF:000421">
    <property type="entry name" value="LOW QUALITY PROTEIN: obscurin"/>
    <property type="match status" value="2"/>
</dbReference>
<feature type="domain" description="Ig-like" evidence="43">
    <location>
        <begin position="3713"/>
        <end position="3796"/>
    </location>
</feature>
<dbReference type="InterPro" id="IPR000719">
    <property type="entry name" value="Prot_kinase_dom"/>
</dbReference>
<dbReference type="CDD" id="cd23767">
    <property type="entry name" value="IQCD"/>
    <property type="match status" value="1"/>
</dbReference>
<dbReference type="GO" id="GO:0004674">
    <property type="term" value="F:protein serine/threonine kinase activity"/>
    <property type="evidence" value="ECO:0007669"/>
    <property type="project" value="UniProtKB-KW"/>
</dbReference>
<dbReference type="FunFam" id="2.60.40.10:FF:000771">
    <property type="entry name" value="Obscurin, cytoskeletal calmodulin and titin-interacting RhoGEF"/>
    <property type="match status" value="1"/>
</dbReference>
<dbReference type="Proteomes" id="UP000002277">
    <property type="component" value="Chromosome 1"/>
</dbReference>
<evidence type="ECO:0000256" key="37">
    <source>
        <dbReference type="SAM" id="Coils"/>
    </source>
</evidence>
<evidence type="ECO:0000256" key="2">
    <source>
        <dbReference type="ARBA" id="ARBA00004123"/>
    </source>
</evidence>
<dbReference type="FunFam" id="2.60.40.10:FF:000841">
    <property type="entry name" value="obscurin isoform X4"/>
    <property type="match status" value="1"/>
</dbReference>
<accession>A0A2I3REJ2</accession>
<feature type="domain" description="Ig-like" evidence="43">
    <location>
        <begin position="2468"/>
        <end position="2559"/>
    </location>
</feature>
<feature type="domain" description="Ig-like" evidence="43">
    <location>
        <begin position="812"/>
        <end position="884"/>
    </location>
</feature>
<dbReference type="FunFam" id="2.60.40.10:FF:001071">
    <property type="entry name" value="obscurin isoform X4"/>
    <property type="match status" value="1"/>
</dbReference>
<proteinExistence type="inferred from homology"/>
<evidence type="ECO:0000256" key="4">
    <source>
        <dbReference type="ARBA" id="ARBA00004216"/>
    </source>
</evidence>
<evidence type="ECO:0000259" key="42">
    <source>
        <dbReference type="PROSITE" id="PS50011"/>
    </source>
</evidence>
<dbReference type="InterPro" id="IPR011009">
    <property type="entry name" value="Kinase-like_dom_sf"/>
</dbReference>
<feature type="domain" description="Ig-like" evidence="43">
    <location>
        <begin position="1723"/>
        <end position="1808"/>
    </location>
</feature>
<dbReference type="FunFam" id="2.60.40.10:FF:000707">
    <property type="entry name" value="Obscurin, cytoskeletal calmodulin and titin-interacting RhoGEF"/>
    <property type="match status" value="1"/>
</dbReference>
<comment type="similarity">
    <text evidence="5">Belongs to the protein kinase superfamily. CAMK Ser/Thr protein kinase family.</text>
</comment>
<dbReference type="CDD" id="cd00096">
    <property type="entry name" value="Ig"/>
    <property type="match status" value="5"/>
</dbReference>
<evidence type="ECO:0000256" key="33">
    <source>
        <dbReference type="ARBA" id="ARBA00079591"/>
    </source>
</evidence>
<dbReference type="PANTHER" id="PTHR35971:SF4">
    <property type="entry name" value="OBSCURIN"/>
    <property type="match status" value="1"/>
</dbReference>
<dbReference type="CDD" id="cd14107">
    <property type="entry name" value="STKc_obscurin_rpt1"/>
    <property type="match status" value="1"/>
</dbReference>
<dbReference type="Ensembl" id="ENSPTRT00000087655.1">
    <property type="protein sequence ID" value="ENSPTRP00000063089.1"/>
    <property type="gene ID" value="ENSPTRG00000046375.1"/>
</dbReference>
<dbReference type="SUPFAM" id="SSF50729">
    <property type="entry name" value="PH domain-like"/>
    <property type="match status" value="1"/>
</dbReference>
<feature type="domain" description="Ig-like" evidence="43">
    <location>
        <begin position="1622"/>
        <end position="1719"/>
    </location>
</feature>
<evidence type="ECO:0000256" key="1">
    <source>
        <dbReference type="ARBA" id="ARBA00001946"/>
    </source>
</evidence>
<feature type="domain" description="Ig-like" evidence="43">
    <location>
        <begin position="978"/>
        <end position="1066"/>
    </location>
</feature>
<feature type="region of interest" description="Disordered" evidence="38">
    <location>
        <begin position="4821"/>
        <end position="4861"/>
    </location>
</feature>
<dbReference type="SMART" id="SM00233">
    <property type="entry name" value="PH"/>
    <property type="match status" value="1"/>
</dbReference>
<dbReference type="SMART" id="SM00408">
    <property type="entry name" value="IGc2"/>
    <property type="match status" value="48"/>
</dbReference>
<feature type="domain" description="PH" evidence="40">
    <location>
        <begin position="5896"/>
        <end position="6005"/>
    </location>
</feature>
<dbReference type="FunFam" id="2.60.40.10:FF:000988">
    <property type="entry name" value="obscurin isoform X3"/>
    <property type="match status" value="1"/>
</dbReference>
<dbReference type="InterPro" id="IPR035899">
    <property type="entry name" value="DBL_dom_sf"/>
</dbReference>
<dbReference type="FunFam" id="2.60.40.10:FF:001174">
    <property type="entry name" value="Obscurin, cytoskeletal calmodulin and titin-interacting RhoGEF"/>
    <property type="match status" value="1"/>
</dbReference>
<evidence type="ECO:0000256" key="22">
    <source>
        <dbReference type="ARBA" id="ARBA00023121"/>
    </source>
</evidence>
<accession>A0A2J8ITC0</accession>
<dbReference type="InterPro" id="IPR003961">
    <property type="entry name" value="FN3_dom"/>
</dbReference>
<dbReference type="FunFam" id="1.20.900.10:FF:000027">
    <property type="entry name" value="Obscurin, cytoskeletal calmodulin and titin-interacting RhoGEF"/>
    <property type="match status" value="1"/>
</dbReference>
<dbReference type="FunFam" id="2.60.40.10:FF:000050">
    <property type="entry name" value="Titin isoform B"/>
    <property type="match status" value="3"/>
</dbReference>
<dbReference type="GO" id="GO:0030154">
    <property type="term" value="P:cell differentiation"/>
    <property type="evidence" value="ECO:0007669"/>
    <property type="project" value="UniProtKB-KW"/>
</dbReference>
<feature type="domain" description="Ig-like" evidence="43">
    <location>
        <begin position="701"/>
        <end position="790"/>
    </location>
</feature>
<feature type="compositionally biased region" description="Pro residues" evidence="38">
    <location>
        <begin position="7047"/>
        <end position="7056"/>
    </location>
</feature>
<feature type="domain" description="Fibronectin type-III" evidence="44">
    <location>
        <begin position="4525"/>
        <end position="4619"/>
    </location>
</feature>
<dbReference type="FunFam" id="2.60.40.10:FF:000903">
    <property type="entry name" value="obscurin isoform X6"/>
    <property type="match status" value="1"/>
</dbReference>
<dbReference type="FunFam" id="1.10.510.10:FF:000519">
    <property type="entry name" value="Obscurin, cytoskeletal calmodulin and titin-interacting RhoGEF"/>
    <property type="match status" value="1"/>
</dbReference>
<dbReference type="CDD" id="cd20971">
    <property type="entry name" value="IgI_1_Titin-A168_like"/>
    <property type="match status" value="1"/>
</dbReference>
<dbReference type="PROSITE" id="PS50003">
    <property type="entry name" value="PH_DOMAIN"/>
    <property type="match status" value="1"/>
</dbReference>
<keyword evidence="27" id="KW-0393">Immunoglobulin domain</keyword>
<dbReference type="Gene3D" id="1.20.900.10">
    <property type="entry name" value="Dbl homology (DH) domain"/>
    <property type="match status" value="1"/>
</dbReference>
<dbReference type="FunFam" id="2.60.40.10:FF:000075">
    <property type="entry name" value="Obscurin, cytoskeletal calmodulin and titin-interacting RhoGEF"/>
    <property type="match status" value="9"/>
</dbReference>
<dbReference type="FunFam" id="2.60.40.10:FF:001136">
    <property type="entry name" value="Obscurin, cytoskeletal calmodulin and titin-interacting RhoGEF"/>
    <property type="match status" value="1"/>
</dbReference>
<keyword evidence="10" id="KW-0963">Cytoplasm</keyword>
<dbReference type="InterPro" id="IPR036028">
    <property type="entry name" value="SH3-like_dom_sf"/>
</dbReference>
<dbReference type="FunFam" id="3.30.200.20:FF:000501">
    <property type="entry name" value="Obscurin isoform B"/>
    <property type="match status" value="1"/>
</dbReference>
<dbReference type="CDD" id="cd13239">
    <property type="entry name" value="PH_Obscurin"/>
    <property type="match status" value="1"/>
</dbReference>
<dbReference type="Pfam" id="PF00069">
    <property type="entry name" value="Pkinase"/>
    <property type="match status" value="2"/>
</dbReference>
<feature type="region of interest" description="Disordered" evidence="38">
    <location>
        <begin position="6944"/>
        <end position="7171"/>
    </location>
</feature>
<dbReference type="GO" id="GO:0005516">
    <property type="term" value="F:calmodulin binding"/>
    <property type="evidence" value="ECO:0007669"/>
    <property type="project" value="UniProtKB-KW"/>
</dbReference>
<evidence type="ECO:0000313" key="47">
    <source>
        <dbReference type="VGNC" id="VGNC:57596"/>
    </source>
</evidence>
<reference evidence="45" key="2">
    <citation type="submission" date="2025-08" db="UniProtKB">
        <authorList>
            <consortium name="Ensembl"/>
        </authorList>
    </citation>
    <scope>IDENTIFICATION</scope>
</reference>
<dbReference type="GO" id="GO:0046872">
    <property type="term" value="F:metal ion binding"/>
    <property type="evidence" value="ECO:0007669"/>
    <property type="project" value="UniProtKB-KW"/>
</dbReference>
<keyword evidence="21" id="KW-0112">Calmodulin-binding</keyword>
<dbReference type="GO" id="GO:0005524">
    <property type="term" value="F:ATP binding"/>
    <property type="evidence" value="ECO:0007669"/>
    <property type="project" value="UniProtKB-UniRule"/>
</dbReference>
<keyword evidence="11" id="KW-0723">Serine/threonine-protein kinase</keyword>
<dbReference type="PROSITE" id="PS00107">
    <property type="entry name" value="PROTEIN_KINASE_ATP"/>
    <property type="match status" value="1"/>
</dbReference>
<feature type="compositionally biased region" description="Low complexity" evidence="38">
    <location>
        <begin position="7110"/>
        <end position="7134"/>
    </location>
</feature>
<dbReference type="FunFam" id="2.60.40.10:FF:000954">
    <property type="entry name" value="Obscurin, cytoskeletal calmodulin and titin-interacting RhoGEF"/>
    <property type="match status" value="1"/>
</dbReference>
<protein>
    <recommendedName>
        <fullName evidence="32">Obscurin</fullName>
        <ecNumber evidence="6">2.7.11.1</ecNumber>
    </recommendedName>
    <alternativeName>
        <fullName evidence="33">Obscurin-RhoGEF</fullName>
    </alternativeName>
    <alternativeName>
        <fullName evidence="34">Obscurin-myosin light chain kinase</fullName>
    </alternativeName>
</protein>
<dbReference type="PANTHER" id="PTHR35971">
    <property type="entry name" value="SI:DKEY-31G6.6"/>
    <property type="match status" value="1"/>
</dbReference>
<dbReference type="Gene3D" id="1.10.510.10">
    <property type="entry name" value="Transferase(Phosphotransferase) domain 1"/>
    <property type="match status" value="2"/>
</dbReference>
<dbReference type="CDD" id="cd12025">
    <property type="entry name" value="SH3_Obscurin_like"/>
    <property type="match status" value="1"/>
</dbReference>
<evidence type="ECO:0000256" key="12">
    <source>
        <dbReference type="ARBA" id="ARBA00022553"/>
    </source>
</evidence>
<dbReference type="PROSITE" id="PS50002">
    <property type="entry name" value="SH3"/>
    <property type="match status" value="1"/>
</dbReference>
<gene>
    <name evidence="45 47" type="primary">OBSCN</name>
</gene>
<dbReference type="SMART" id="SM00220">
    <property type="entry name" value="S_TKc"/>
    <property type="match status" value="2"/>
</dbReference>
<keyword evidence="12" id="KW-0597">Phosphoprotein</keyword>
<dbReference type="FunFam" id="2.60.40.10:FF:000866">
    <property type="entry name" value="Obscurin, cytoskeletal calmodulin and titin-interacting RhoGEF"/>
    <property type="match status" value="1"/>
</dbReference>
<evidence type="ECO:0000256" key="16">
    <source>
        <dbReference type="ARBA" id="ARBA00022741"/>
    </source>
</evidence>
<feature type="domain" description="Ig-like" evidence="43">
    <location>
        <begin position="4899"/>
        <end position="4990"/>
    </location>
</feature>
<feature type="domain" description="Ig-like" evidence="43">
    <location>
        <begin position="7459"/>
        <end position="7548"/>
    </location>
</feature>
<dbReference type="InterPro" id="IPR001452">
    <property type="entry name" value="SH3_domain"/>
</dbReference>
<feature type="domain" description="Ig-like" evidence="43">
    <location>
        <begin position="236"/>
        <end position="322"/>
    </location>
</feature>
<feature type="domain" description="Ig-like" evidence="43">
    <location>
        <begin position="331"/>
        <end position="414"/>
    </location>
</feature>
<dbReference type="PROSITE" id="PS50853">
    <property type="entry name" value="FN3"/>
    <property type="match status" value="3"/>
</dbReference>
<feature type="region of interest" description="Disordered" evidence="38">
    <location>
        <begin position="6240"/>
        <end position="6299"/>
    </location>
</feature>
<dbReference type="FunFam" id="2.60.40.10:FF:001103">
    <property type="entry name" value="Obscurin, cytoskeletal calmodulin and titin-interacting RhoGEF"/>
    <property type="match status" value="1"/>
</dbReference>
<keyword evidence="46" id="KW-1185">Reference proteome</keyword>
<sequence>MDQPQFSGAPRFLTRPKAFVVSVGKDATLSCQIVGNPTPQVSWEKDQQPVAAGARFHLAQDGDLYRLTILDLALGDSGQYVCRARNAIGEAFAAVGLQVDAEAACAEQAPHFLLRPTSIRVREGSEATFRCRVGGSPRPAVSWSKDGRRLGEPDGPRVRVEELGEASALRIRAARPRDGGTYEVRAENPLGAASAAAALVVDSDAADTASRPGTSTAALLAHLQRRREAMRAEGAPASPPSTGTRTCTVTEGKHARLSCYVTGEPKPETVWKKDGQLVTEGRRHVVYEDAQENFVLKILFCKQSDRGLYTCTASNLVGQTYSSVLVVVREPAVPFKKRLQDLEVREKESATFLCEVPQPSTEAAWFKEETRLWASAKYGIEEEGTERRLTVRNVSADDDAVYICETPEGSRTVAELAVQGNLLRKLPRKTAVRVGDTAMFCVELAVPVGPVHWLRNQEEVVAGGRVAISAEGTRHTLTISQCCLEDVGQVAFMAGDCRTSTQFCVSAPRKPPLQPPVDPVVKARTESSVILSWSPPPHGERPVTIDGYLVEKKKLGTYTWIRCHEAEWVATPELTVADVAEEGNFQFRVSALNSFGQSPYLEFPGTVHLAPKLAVRTPLKAVQAVEGGEVTFSVDLTVASAGEWFLDGQALKASSVYEIHCDRTRHTLTIREVPASLHGAQLKFVANGIESSIRMEVQAAPGLTANKPPAAAAREVLARLHEEAQLLAELSDQAAAVTWLKDGRTLSPGPKYEVQASAGRWVLLVRDVARDDAGLYECVSRGGRIAYQLSVQGLACFLHKDMAGSCVDAVAGGPAQFECETSEAHVHVHWYKDGMELGHSGERFLQEDVGTRHRLVAATVTRQDEGTYSCRVGEDSVDFQLRVSEPKVVFAKEQLARRKLQAEAGASATLSCEVAQAQTEVTWYKDGKKLSSSSKVCMEATGCTRRLVVQQAGQADAGEYSCEAGGQRLFFHLDVKEPKVVFAKDQVAHSEVQAEAGASATLSCEVAQAQTEVMWYKDGKKLSSSLKVHVEAKGCRRRLVVQQAGKTDAGDYSCEARGQRVSFRLHITEPKMMFAKEQSVHNEVQAEVGASAMLSCEVAQAQTEVTWYKDGKKLSSSSKVGMEVKGCTRRLVLPQAGKADAGEYSCEAGGQRVSFHLHITEPKGVFAKEQSVHNEVQAEAGTTAMLSCEVAQPQTEVTWYKDGKKLSSSSKVRMEVKGCTRRLIVQQVGKADAGEYSCEAGGQRVSFQLHITEPKAVFAKEQLVHNEVRTEAGASATLSCEVAQAQTEVMWYKDGKKLSSSSKVRVEAAGCIRQLVVQQAGRADAGEYTCEAGGQRLSFHLDVSEPKAVFAKDQLAHRKVQAEAGAIATLSCEVAQAQTEVTWYKDGKKLSASLKVRMEAVGCTRRLVVQQACQADTGEYSCEAGGQRLSFSLDVAEPKVVFAKEQPVHREVQAQAGASATLSCEVAQAQTEVMWYKDGKKLSSSSKVRMEAVGCTRRLVVQQAGQADAGEYSCEAGSQRLSFHLHVAEPKAVFAKEQPASREVQAEAGTSAMLSCEVAQAQTEVTWYKDGKKLSSSSKVRMETVGCTRRLVVQEAGQADAGEYSCEAGGQRLSFHLHVAEPKVVFAKEQPAHREVQAEAGASATLSCEVAQAQTEVMWYKDGKKLSSSSKVRVEAVGCTRRLVVQQAGQAEAGEYSCEAGGQQLSFRLQVAELEPQISERPCRREPLVVKEHEDIILTATLATPSAATVTWLKDGVEIRRSKRHETASQGDTHTLTVHGAQVLDSAIYSCRVGAEGQDFPVQVEEVAAKFCRLLEPVCGELGGTVTLACELSPACAEVVWRCGNTQLRVGKRFQMVAEGPVRSLTVLGLRAEDAGEYVCESRDDHTSAQLTVSVPRVVKFMSGLSTVVAEEGGEATFQCVVSPSDVAVVWFRDGALLQPSEKFAISQSGASHSLTISDLVLEDVGQITVEAEGASSSAALRVREAPVLFKKKLEPQTVEERSSVTLEVELTRPWPELRWTRNATALAPGKNVEIHAEGARHRLVLHNVGFADRGFFGCETPDDKTQAKLTVEMRQVRLVRGLQAVEAREQGTATMEVQLSHADVEGSWTRDGLRLQQGPTCHLAVRGPMHTLTLSGLRPEDSGLMVFKAEGVHTSARLVVTELPVSFSRPLQDVVTTEKEKVTLECELSRPNVDVRWLKDGVELRAGKTMAIAAQGACRSLTIYRCEFADQGVYVCDAHDAQSSASVKVQGRTYTLIYRRVLAEDAGEIQFVAKNAESRAQLRVKELPVTLVRPLRDKIAMEKHRGVLECQVSRASAQVRWFKGSQELQPGPKYELVSDGLYRKLIISDVHTEDEDTYTCDAGDVKTSAQFFVEEQSITIVRGLQDVTVMEPAPAWFECETSIPSVRPPKWLLGKTVLQAGGNVGLEQEGTVHRLMLRRTCSTMTGPVHFTIGKSRSSARLVVSDIPVVLTRPLEPKTGRELQSVVLSCDFRPAPKAVQWYKDDTPLSPSEKFKMSLEGQMAELRILRLMPADAGVYRCQAGSAHSSTEVTVEAREVTVTGPLQDAEATEEGWASFSCELSHEDEEVEWSLNGMPLYNDSFHEISHKGRRHTLVLKSIQRADAGIVRASSLKVSTSARLEVRVKPVVFLKALDDLSAEERGTLALQCEVSNPEAHVVWRKDGVQLGPSDKYDFLHTAGTRGLVVRDVSPEDAGLYTCHVGSEETQARVSVHDLHVGITKRLKTMEVLEGESCSFECVLSHESASDPAMWTVGGKTVSSSSRFQATRQGRKYILVVREAAPSDAGEVVFSVRGLTSKASLIVRERPAAIIKPLEDQWVAPGEDVELRCELSRAGTPVHWLKNRKAIRKSQKYDVVCEGTMAMLVIRGASLKDAGEYTCEVEASKSTASLHVEEKANCFTEELTNLQVEEKGTAVFTCKTEHPAATVTWRKGLLELRASGKHQPSQEGLTLRLTISALEKADSDTYTCDIGQAQSQAQLLVQGRRVHIIEDLEDVDVQEGSSATFRCRISPANYEPVHWFLDKTPLHVNELNEIDAQPGGYHVLTLRQLALKDSGTIYFEAGDQRASAALRVTEKPSVFSWELTDATITEGEDLTLVCETSTCDIPVCWTKDGKTLRGSARCQLSHEGHRAQLLITGATLQDSGRYKCEAGGACSSSIVRVHARPVRFQEALKDLEVLEGGAATLRCVLSSVAAPVKWCFGNNVLRPGDKYSLRQEGAMLELVVRNLRPQDSGRYSCSFGDQTTSATLTVTALPAQFIGKLRNKEATEGATATLRCELSKAAPVEWRKGSETLRDGDRYCLRQDGAMCELQIRGLAMVDAAEYSCVCGEERTSASLTIRPMPAHFIGRLRHQESTEGATATLRCELSKAAPVEWRKGRESLRDGDRHSLRQDGAVCELQICGLAMADAGEYSCVCGEERTSATLTVKALPAKFTEGLRNEEAMEGATAMLWCELSKVAPVEWRKGPENLRDGDRYILRQEGTRCKLQICGLAMADAGEYLCVCGQERTSATLTIRALPARFIEDVKNQEAREGSTAVLQCELNSAAPVEWRKGSETLRDGDRYSLRQDGTKCELQIRGLAMADTGEYLCVCGQERTSAMLTVRALPIKFTEGLRNEEATEGATAMLRCELSKMAPVEWWKGHEILRDGDRHSLRQDGARCELQIRGLVAEDAGEYLCMCGKERTSAMLTVTAMPSKFIEGLRNEEATEGDTATLRCELSKAAPVEWRKGHETLRDGDRHSLRQDGSRCELQIRGLAVVDAGEYSCVCGQERTSATLTVRALPARFIEDVKNQEAREGATAMLQCELSKAAPVEWRKGSETLRGGDRYSLRQDGTRCELQIRGLSVADAGEYSCVCGQERTSATLTIRAPQPVFREPLQSLQAEEGSTATLQCELSEPTATVVWSKGGLQLQANGRREPRLQGCTAELVLRDLQREDTGEYTCTCGSQATSATLTVTAAPVRFLQELQPQEVDEGGTAHLRCELSRAGASVEWRKGSLQLFPCAKYQMVQDGAAAELLVRGVEQEDAGDYTCDTGHTQSMASLSVRVPRPKFKTRLQSLEQETGDIARLCCQLSDAESGAVVQWLKEGVELHAGPKYEMRSQGATRELLIHQLEAKDTGEYACVTGGQKTAASLRVTEPEVTIVRGLVDAEVTADEDVEFSCEVSRAGATGVQWCLQGLPLQSNEVTEVAVRDGRIHTLRLKGVTPEDAGTVSFHLGNRASSAQLTVRAPEVTILEPLQDVQLSEGQDASFQCRLSRASGQEARWALGGVPLQANEMNDITVEQGTLHLLTLHKVTLEDAGTISFHVGTCSSEAQLKVTAKNTVVRGLENVEALEGGEALFECQLSQPEVAAHTWLLDDEPVRTSENAEVVFFENGLRHLLLLKNLRPQDSCRVTFLAGDMVTSAFLTVRGWRLEILEPLKNAAVRAGAQAHFTCTLSEAVPMGEASWYINGAAVQPDDSDWTVTADGSHHALLLRSAQPHHAGEVTFACRDAVASARLTVLGLPDPPEDAEVVARSSHTVTLSWAAPMSDGGGGLCGYRVEVKEGATGQWRLCHELVPGPECVVDGLAPGETYRFRVAAVGPVGAGEPVHLPQTVRLAEPPKPVPPQPSAPESRQVAAGEDVCLELEVVAEAGEVIWHKGMERIQPGGRFEVVSQGRQQMLVIKGFTAEDQGEYHCGLAQGSICPAAATFQVALSPASVDEAPPQPSLPPEAAQEGDLHLLWEALARKRRMSREPTLDSISELPEEDGRSQRLPQEAEEVAPDLSEGYSTADELARTGDADLSHTSSDDESRAGTPSLVTYLKKAGRPGTSPLASKVGAPAAPSVKPQQQQEPLAAVRPPLGDLSTKDLGDPSMDKAAVKIQAAFKGYKVRKEMKQQEGPMFSHTFGDTEAQVGDALRLECVVASKADVRARWLKDGVELTDGRHHHIDQLGDGTCSLLITGLGRADAGCYTCQVSNKFGQVVHSACVVVSGTESEAESSSGGELDDTFRRAARRLHRLFCTKSPAEVSDEELFLSADEGPAEPEEPADWQTYREDEHFICIRFEALTEARQAVTRFQEMFATLGIGVEIKLVEQGPRRVEMRISKETPAPVVPPEPLPSLLTSDAAPVFLTELQNQEVQDGYPVSFDCVVTGQPMPSVRWFKDGKLLEEDDHYMINEDQQGGHQLIITAVVPADMGVYRCLAENSMGVSSTKAELRVDLTSTDYDTAADATESSSYFSAQGYLSSREQEGTESTTDEGQLPQVVEELRDLQVAPGTRLAKFQLKVKGYPAPRLYWFKDGQPLTASAHIRMTDKKILHTLEIISVTREDSGQYAAYISNAMGAAYSSARLLVRGPDEPEEKPASDVHEQLVPPRMLERFTPKKVKKGSSITFSVKVEGRPAPTVHWLREEAERGVLWIGPDTPGYTVASSAQQHSLVLLDVGRQHQGTYTCIASNAAGQALCSASLHVSGLPKVEEQEKVKEALISTFLQGTTQAISAQGLETASFADLDGQRKEEPLAAKEALGHLSLTEVGTEEFLQKLTSQITEMVSAKITQAKLQVPGGDSDEDSKTPSASPRHGRSRPSSSIQESSSESEDGDARGEIFDIYVVTADYLPLGAEQDAIALREGQYVEVLDAAHPLRWLVRTKPTKSSPSRQGWVSPAYLDRRLKLSPEWGAAEAPEFPGEAVSEDEYKARLSSVIQELLSSEQAFVEELQFLQSHHLQHLERCPHVPAAVAGQKAVIFRNVRDIGRFHSSFLQELQQCDTDDDVAMCFIKNQAAFEQYLEFLVGRVQAESVVVSTAIQEFYKKYAEESLLAGDPSQPPPPPLQHYLEQPVERVQRYQALLKELIRNKARNRQNCALLEQAYAVVSALPQRAENKLHVSLMENYPGTLEALGEPIRQGHFIVWEGAPGARMPWKGHNRHVFLFRNHLVICKPRRDSRTDTFSYVFRNMMKLSSIDLNDQVEGDDRAFEVWQEREDSVRKYLLQARTAIIKSSWVKEICGIQQRLALPVWRPPDFEEELADCTAELGETVKLACRVTGTPKPVISWYKDGKPVQVDPHHILIEDPDGSCALILDSLTGVDSGQYMCFAASAAGNCSTLGKILVQVPPRFVNKVRASPFVEGEDAQFTCTIEGAPYPQIRWYKDGALLTTGNKFQTLSEPRSGLLVLVIRAAGKEDLGLYECELVNRLGSARASAELRIQSPTLQAREQCHREQLVAAVEDTTLERADQEITSVLKRLLGPKAPGPSTGDLTGPGPCPRGAPALQETSSQPPVTRTSEAPAMPPRVPQPLLHKGPEQEPEAIARAQEWTVPIRMEGAAWPGAGTGELLWDVHSHVVTETTQRTYTYQAIDTHTARPPSMQVTIEDVQAQTGGTAQFEAIIEGDPQPSVTWYKDSVQLVDSTRLSQQQEGTTYSLVLRHVASKDAGVYTCLAQNAGGQVLCKAELLVLGGDNELDSEKQSHRRKLHSFYEVKEEIGRGVFGFVKRVQHKGNKILCAAKFIPLRSRTRAQAYRERDILAALSHPLVTGLLDQFETRKTLILILELCSSEELLDRLFRKGVVTEAEVKVYIQQLVEGLHYLHSHGVLHLDIKPSNILMVHPAREDIKICDFGFAQNITPAELQFSQYGSPEFVSPEIIQQNPVSEASDIWAMGVISYLSLTCSSPFAGESDRATLLNVLEGRVSWSSPMAAHLSEDAKDFIKATLQRAPQARPSAAQCLSHPWFLKSMPAEEAHFINTKQLKFLLARSRWQRCLMSYKSILVMRSIPELLQGPPDSPSLGVARHLCRDTGGSSSSSSSSDNELAPFARAKSLPPSPVTHSPLLHPRGFLRPSASLPEEAEAGEHSTEAPAPPASPEGARPPAAQGCVPRHSVIRSLFYQQAGESPEHGALALGSRRHPARRRHLLKGGYIAGALPGLREPLMEHRVLEEQATLLAKALSFETAPRLPASGTHLAPGHSHSLEHESPSTPRPSSKAFGEAQRLPSAPSGGAPIRDMGHTQGSKQLPSTGGHPGTAQPERPSPDSPWGQPAPFCHPKQGSAPQEGCSPHPAVVPCPPGSFPPGSCKEAPLVPSSPFLGQPQAPPAPAKASPPLDSKMGPGDISLPGRPKPGPCSSPGSASQASSSQVSSLRVGSSQVGTEPGPSLDAEGWSQEAEDLSDSTPTLQRPQEQATMRKFSLGGRGGYAGVAGYGTFAFGGDAGGMLGQGPMWARIAWAVSQSEEEEQEEARAESQSEEQQEEARAESPLPQVSARPVPEVGRAPARSSPEPTPWEDIGQVSLVQIRDLSGDAEAADTISLDISEVDPAYLNLSDLYDIKYLPFEFMIFRKVPKSAQPEPPSPMAEEELAEFPEPTWPWPGELGPHAGLEITEEPEDVDALLAEAAVGRKRKWSSPSRSLFHFPGRHLPLDEPAELGLRERVKASVEHISRILKGRPEGLEKEGPPRKKPGLASFRLSGLKSWDRAPTFLRELSDETVVLGQSVTLACQVSAQPAAQATWSKDGAPLESSSRVLISATLKNFQLLTILVVVAEDLGVYTCSVSNALGTATTTGVLRKAERPSSSPCPDIGEVYADGVLLVWKPVESYGPVTYIVQCSLEGGSWTTLASDIFDCCYLTSKLSRGGTYTFRTACVSKAGMGPYSSPSEQVLLGGPSHLASEEESQGRSAQPLPSTKTFAFQTQIRRGRFSVVRQCWEKASGRALAAKIIPYHPKDKTAVLREYEALKGLRHPHLAQLHAAYLSPRHLVLILELCSGPELLPCLAERASYSESEVKDYLWQMLSATQYLHNQHILHLDLRSENMIITEYNLLKVVDLGNAQSLSQEKVLPSEKFKDYLETMAPELLEGQGAVPQTDIWAIGVTAFIMLSAEYPVSSEGARDLQRGLRKGLVRLSRCYAGLSGGAVAFLRSTLCAQPWGRPCASSCLQCPWLTEEGPACSRPAPVTFPTARLRVFVRNREKRRALLYKRHNLAQVR</sequence>
<feature type="domain" description="Ig-like" evidence="43">
    <location>
        <begin position="4611"/>
        <end position="4714"/>
    </location>
</feature>
<evidence type="ECO:0000256" key="13">
    <source>
        <dbReference type="ARBA" id="ARBA00022679"/>
    </source>
</evidence>
<dbReference type="PROSITE" id="PS00108">
    <property type="entry name" value="PROTEIN_KINASE_ST"/>
    <property type="match status" value="1"/>
</dbReference>
<dbReference type="SMART" id="SM00409">
    <property type="entry name" value="IG"/>
    <property type="match status" value="56"/>
</dbReference>
<keyword evidence="14" id="KW-0479">Metal-binding</keyword>
<dbReference type="EC" id="2.7.11.1" evidence="6"/>
<evidence type="ECO:0000256" key="26">
    <source>
        <dbReference type="ARBA" id="ARBA00023242"/>
    </source>
</evidence>
<evidence type="ECO:0000256" key="7">
    <source>
        <dbReference type="ARBA" id="ARBA00022443"/>
    </source>
</evidence>
<evidence type="ECO:0000256" key="15">
    <source>
        <dbReference type="ARBA" id="ARBA00022737"/>
    </source>
</evidence>
<evidence type="ECO:0000256" key="6">
    <source>
        <dbReference type="ARBA" id="ARBA00012513"/>
    </source>
</evidence>
<dbReference type="InterPro" id="IPR000219">
    <property type="entry name" value="DH_dom"/>
</dbReference>
<evidence type="ECO:0000256" key="36">
    <source>
        <dbReference type="PROSITE-ProRule" id="PRU10141"/>
    </source>
</evidence>
<evidence type="ECO:0000256" key="25">
    <source>
        <dbReference type="ARBA" id="ARBA00023179"/>
    </source>
</evidence>
<dbReference type="FunFam" id="1.10.510.10:FF:000912">
    <property type="entry name" value="obscurin isoform X1"/>
    <property type="match status" value="1"/>
</dbReference>
<dbReference type="CDD" id="cd00063">
    <property type="entry name" value="FN3"/>
    <property type="match status" value="2"/>
</dbReference>
<feature type="region of interest" description="Disordered" evidence="38">
    <location>
        <begin position="228"/>
        <end position="247"/>
    </location>
</feature>
<feature type="domain" description="Ig-like" evidence="43">
    <location>
        <begin position="3801"/>
        <end position="3884"/>
    </location>
</feature>
<dbReference type="InterPro" id="IPR000048">
    <property type="entry name" value="IQ_motif_EF-hand-BS"/>
</dbReference>
<evidence type="ECO:0000256" key="38">
    <source>
        <dbReference type="SAM" id="MobiDB-lite"/>
    </source>
</evidence>
<name>A0A2J8ITC0_PANTR</name>
<dbReference type="SUPFAM" id="SSF50044">
    <property type="entry name" value="SH3-domain"/>
    <property type="match status" value="1"/>
</dbReference>
<dbReference type="GeneTree" id="ENSGT00940000154756"/>
<dbReference type="Gene3D" id="2.60.40.10">
    <property type="entry name" value="Immunoglobulins"/>
    <property type="match status" value="61"/>
</dbReference>
<feature type="domain" description="Ig-like" evidence="43">
    <location>
        <begin position="1987"/>
        <end position="2071"/>
    </location>
</feature>
<feature type="domain" description="Ig-like" evidence="43">
    <location>
        <begin position="1823"/>
        <end position="1894"/>
    </location>
</feature>
<feature type="domain" description="Ig-like" evidence="43">
    <location>
        <begin position="1346"/>
        <end position="1432"/>
    </location>
</feature>
<dbReference type="CDD" id="cd20967">
    <property type="entry name" value="IgI_C2_MyBP-C-like"/>
    <property type="match status" value="1"/>
</dbReference>
<keyword evidence="22" id="KW-0446">Lipid-binding</keyword>
<dbReference type="InterPro" id="IPR011993">
    <property type="entry name" value="PH-like_dom_sf"/>
</dbReference>
<dbReference type="SMART" id="SM00325">
    <property type="entry name" value="RhoGEF"/>
    <property type="match status" value="1"/>
</dbReference>
<dbReference type="FunFam" id="2.60.40.10:FF:000747">
    <property type="entry name" value="obscurin isoform X6"/>
    <property type="match status" value="1"/>
</dbReference>
<dbReference type="FunFam" id="2.60.40.10:FF:001214">
    <property type="entry name" value="Obscurin, cytoskeletal calmodulin and titin-interacting RhoGEF"/>
    <property type="match status" value="1"/>
</dbReference>
<dbReference type="GO" id="GO:0005085">
    <property type="term" value="F:guanyl-nucleotide exchange factor activity"/>
    <property type="evidence" value="ECO:0007669"/>
    <property type="project" value="InterPro"/>
</dbReference>
<comment type="function">
    <text evidence="31">Structural component of striated muscles which plays a role in myofibrillogenesis. Probably involved in the assembly of myosin into sarcomeric A bands in striated muscle. Has serine/threonine protein kinase activity and phosphorylates N-cadherin CDH2 and sodium/potassium-transporting ATPase subunit ATP1B1. Binds (via the PH domain) strongly to phosphatidylinositol 3,4-bisphosphate (PtdIns(3,4)P2) and phosphatidylinositol 4,5-bisphosphate (PtdIns(4,5)P2), and to a lesser extent to phosphatidylinositol 3-phosphate (PtdIns(3)P), phosphatidylinositol 4-phosphate (PtdIns(4)P), phosphatidylinositol 5-phosphate (PtdIns(5)P) and phosphatidylinositol 3,4,5-trisphosphate (PtdIns(3,4,5)P3).</text>
</comment>
<dbReference type="SMART" id="SM00015">
    <property type="entry name" value="IQ"/>
    <property type="match status" value="1"/>
</dbReference>
<feature type="domain" description="Ig-like" evidence="43">
    <location>
        <begin position="1162"/>
        <end position="1252"/>
    </location>
</feature>
<feature type="domain" description="Ig-like" evidence="43">
    <location>
        <begin position="2289"/>
        <end position="2380"/>
    </location>
</feature>
<dbReference type="InterPro" id="IPR017441">
    <property type="entry name" value="Protein_kinase_ATP_BS"/>
</dbReference>
<dbReference type="VGNC" id="VGNC:57596">
    <property type="gene designation" value="OBSCN"/>
</dbReference>
<dbReference type="FunFam" id="2.60.40.10:FF:000917">
    <property type="entry name" value="Obscurin, cytoskeletal calmodulin and titin-interacting RhoGEF"/>
    <property type="match status" value="1"/>
</dbReference>
<evidence type="ECO:0000256" key="14">
    <source>
        <dbReference type="ARBA" id="ARBA00022723"/>
    </source>
</evidence>
<feature type="region of interest" description="Disordered" evidence="38">
    <location>
        <begin position="7212"/>
        <end position="7270"/>
    </location>
</feature>
<dbReference type="FunFam" id="2.60.40.10:FF:000872">
    <property type="entry name" value="Obscurin, cytoskeletal calmodulin and titin-interacting RhoGEF"/>
    <property type="match status" value="1"/>
</dbReference>
<dbReference type="InterPro" id="IPR052385">
    <property type="entry name" value="Obscurin/Obscurin-like_Reg"/>
</dbReference>
<dbReference type="FunFam" id="2.60.40.10:FF:001054">
    <property type="entry name" value="Obscurin, cytoskeletal calmodulin and titin-interacting RhoGEF"/>
    <property type="match status" value="1"/>
</dbReference>
<dbReference type="FunFam" id="2.60.40.10:FF:000837">
    <property type="entry name" value="Obscurin, cytoskeletal calmodulin and titin-interacting RhoGEF"/>
    <property type="match status" value="1"/>
</dbReference>
<feature type="domain" description="Ig-like" evidence="43">
    <location>
        <begin position="6358"/>
        <end position="6446"/>
    </location>
</feature>
<feature type="compositionally biased region" description="Polar residues" evidence="38">
    <location>
        <begin position="5239"/>
        <end position="5257"/>
    </location>
</feature>
<dbReference type="GO" id="GO:1902531">
    <property type="term" value="P:regulation of intracellular signal transduction"/>
    <property type="evidence" value="ECO:0007669"/>
    <property type="project" value="UniProtKB-ARBA"/>
</dbReference>
<keyword evidence="19 36" id="KW-0067">ATP-binding</keyword>
<feature type="binding site" evidence="36">
    <location>
        <position position="6498"/>
    </location>
    <ligand>
        <name>ATP</name>
        <dbReference type="ChEBI" id="CHEBI:30616"/>
    </ligand>
</feature>
<dbReference type="PROSITE" id="PS50096">
    <property type="entry name" value="IQ"/>
    <property type="match status" value="1"/>
</dbReference>
<dbReference type="Bgee" id="ENSPTRG00000046375">
    <property type="expression patterns" value="Expressed in hindlimb stylopod muscle and 18 other cell types or tissues"/>
</dbReference>
<reference evidence="45 46" key="1">
    <citation type="journal article" date="2005" name="Nature">
        <title>Initial sequence of the chimpanzee genome and comparison with the human genome.</title>
        <authorList>
            <consortium name="Chimpanzee sequencing and analysis consortium"/>
        </authorList>
    </citation>
    <scope>NUCLEOTIDE SEQUENCE [LARGE SCALE GENOMIC DNA]</scope>
</reference>
<evidence type="ECO:0000259" key="40">
    <source>
        <dbReference type="PROSITE" id="PS50003"/>
    </source>
</evidence>
<dbReference type="FunFam" id="2.60.40.10:FF:001295">
    <property type="entry name" value="Obscurin, cytoskeletal calmodulin and titin-interacting RhoGEF"/>
    <property type="match status" value="1"/>
</dbReference>
<feature type="domain" description="Ig-like" evidence="43">
    <location>
        <begin position="3978"/>
        <end position="4062"/>
    </location>
</feature>
<evidence type="ECO:0000259" key="39">
    <source>
        <dbReference type="PROSITE" id="PS50002"/>
    </source>
</evidence>
<feature type="domain" description="Ig-like" evidence="43">
    <location>
        <begin position="5372"/>
        <end position="5468"/>
    </location>
</feature>
<feature type="region of interest" description="Disordered" evidence="38">
    <location>
        <begin position="4750"/>
        <end position="4786"/>
    </location>
</feature>
<dbReference type="InterPro" id="IPR036179">
    <property type="entry name" value="Ig-like_dom_sf"/>
</dbReference>
<dbReference type="GO" id="GO:0005634">
    <property type="term" value="C:nucleus"/>
    <property type="evidence" value="ECO:0007669"/>
    <property type="project" value="UniProtKB-SubCell"/>
</dbReference>
<feature type="domain" description="Ig-like" evidence="43">
    <location>
        <begin position="2646"/>
        <end position="2730"/>
    </location>
</feature>
<feature type="domain" description="Ig-like" evidence="43">
    <location>
        <begin position="6109"/>
        <end position="6201"/>
    </location>
</feature>
<feature type="domain" description="Ig-like" evidence="43">
    <location>
        <begin position="886"/>
        <end position="964"/>
    </location>
</feature>
<dbReference type="InterPro" id="IPR055251">
    <property type="entry name" value="SOS1_NGEF_PH"/>
</dbReference>
<dbReference type="InterPro" id="IPR007110">
    <property type="entry name" value="Ig-like_dom"/>
</dbReference>
<evidence type="ECO:0000313" key="46">
    <source>
        <dbReference type="Proteomes" id="UP000002277"/>
    </source>
</evidence>
<dbReference type="InterPro" id="IPR013106">
    <property type="entry name" value="Ig_V-set"/>
</dbReference>
<feature type="region of interest" description="Disordered" evidence="38">
    <location>
        <begin position="5239"/>
        <end position="5258"/>
    </location>
</feature>
<dbReference type="InterPro" id="IPR013098">
    <property type="entry name" value="Ig_I-set"/>
</dbReference>
<evidence type="ECO:0000256" key="32">
    <source>
        <dbReference type="ARBA" id="ARBA00067992"/>
    </source>
</evidence>
<evidence type="ECO:0000256" key="34">
    <source>
        <dbReference type="ARBA" id="ARBA00079785"/>
    </source>
</evidence>
<feature type="domain" description="Ig-like" evidence="43">
    <location>
        <begin position="3449"/>
        <end position="3532"/>
    </location>
</feature>
<dbReference type="Pfam" id="PF07679">
    <property type="entry name" value="I-set"/>
    <property type="match status" value="51"/>
</dbReference>
<dbReference type="CDD" id="cd14110">
    <property type="entry name" value="STKc_obscurin_rpt2"/>
    <property type="match status" value="1"/>
</dbReference>
<feature type="domain" description="Ig-like" evidence="43">
    <location>
        <begin position="10"/>
        <end position="100"/>
    </location>
</feature>
<feature type="domain" description="Ig-like" evidence="43">
    <location>
        <begin position="1438"/>
        <end position="1524"/>
    </location>
</feature>
<dbReference type="FunFam" id="2.60.40.10:FF:001055">
    <property type="entry name" value="Obscurin, cytoskeletal calmodulin and titin-interacting RhoGEF"/>
    <property type="match status" value="1"/>
</dbReference>
<dbReference type="FunFam" id="2.30.29.30:FF:000197">
    <property type="entry name" value="obscurin isoform X5"/>
    <property type="match status" value="1"/>
</dbReference>
<feature type="domain" description="DH" evidence="41">
    <location>
        <begin position="5694"/>
        <end position="5878"/>
    </location>
</feature>
<feature type="domain" description="Fibronectin type-III" evidence="44">
    <location>
        <begin position="7553"/>
        <end position="7645"/>
    </location>
</feature>
<dbReference type="SMART" id="SM00406">
    <property type="entry name" value="IGv"/>
    <property type="match status" value="12"/>
</dbReference>
<dbReference type="SUPFAM" id="SSF48065">
    <property type="entry name" value="DBL homology domain (DH-domain)"/>
    <property type="match status" value="1"/>
</dbReference>
<dbReference type="Pfam" id="PF00621">
    <property type="entry name" value="RhoGEF"/>
    <property type="match status" value="1"/>
</dbReference>
<feature type="domain" description="Ig-like" evidence="43">
    <location>
        <begin position="5127"/>
        <end position="5216"/>
    </location>
</feature>
<evidence type="ECO:0000256" key="18">
    <source>
        <dbReference type="ARBA" id="ARBA00022782"/>
    </source>
</evidence>
<evidence type="ECO:0000256" key="30">
    <source>
        <dbReference type="ARBA" id="ARBA00048679"/>
    </source>
</evidence>
<feature type="domain" description="Ig-like" evidence="43">
    <location>
        <begin position="2920"/>
        <end position="2999"/>
    </location>
</feature>
<evidence type="ECO:0000256" key="17">
    <source>
        <dbReference type="ARBA" id="ARBA00022777"/>
    </source>
</evidence>
<dbReference type="Pfam" id="PF00041">
    <property type="entry name" value="fn3"/>
    <property type="match status" value="2"/>
</dbReference>
<feature type="domain" description="Ig-like" evidence="43">
    <location>
        <begin position="3273"/>
        <end position="3356"/>
    </location>
</feature>
<dbReference type="PROSITE" id="PS00109">
    <property type="entry name" value="PROTEIN_KINASE_TYR"/>
    <property type="match status" value="1"/>
</dbReference>
<keyword evidence="26" id="KW-0539">Nucleus</keyword>
<dbReference type="InterPro" id="IPR001849">
    <property type="entry name" value="PH_domain"/>
</dbReference>
<feature type="domain" description="Ig-like" evidence="43">
    <location>
        <begin position="1896"/>
        <end position="1982"/>
    </location>
</feature>
<feature type="domain" description="Ig-like" evidence="43">
    <location>
        <begin position="2165"/>
        <end position="2249"/>
    </location>
</feature>
<evidence type="ECO:0000256" key="10">
    <source>
        <dbReference type="ARBA" id="ARBA00022490"/>
    </source>
</evidence>
<dbReference type="FunFam" id="2.60.40.10:FF:000979">
    <property type="entry name" value="Obscurin, cytoskeletal calmodulin and titin-interacting RhoGEF"/>
    <property type="match status" value="1"/>
</dbReference>
<keyword evidence="25" id="KW-0514">Muscle protein</keyword>
<dbReference type="InterPro" id="IPR036116">
    <property type="entry name" value="FN3_sf"/>
</dbReference>
<evidence type="ECO:0000259" key="41">
    <source>
        <dbReference type="PROSITE" id="PS50010"/>
    </source>
</evidence>
<feature type="compositionally biased region" description="Polar residues" evidence="38">
    <location>
        <begin position="6266"/>
        <end position="6278"/>
    </location>
</feature>
<keyword evidence="13" id="KW-0808">Transferase</keyword>
<evidence type="ECO:0000256" key="21">
    <source>
        <dbReference type="ARBA" id="ARBA00022860"/>
    </source>
</evidence>
<feature type="coiled-coil region" evidence="37">
    <location>
        <begin position="5837"/>
        <end position="5864"/>
    </location>
</feature>
<keyword evidence="20" id="KW-0460">Magnesium</keyword>
<comment type="subcellular location">
    <subcellularLocation>
        <location evidence="3">Cell membrane</location>
        <location evidence="3">Sarcolemma</location>
    </subcellularLocation>
    <subcellularLocation>
        <location evidence="28">Cytoplasm</location>
        <location evidence="28">Myofibril</location>
        <location evidence="28">Sarcomere</location>
        <location evidence="28">M line</location>
    </subcellularLocation>
    <subcellularLocation>
        <location evidence="4">Cytoplasm</location>
        <location evidence="4">Myofibril</location>
        <location evidence="4">Sarcomere</location>
        <location evidence="4">Z line</location>
    </subcellularLocation>
    <subcellularLocation>
        <location evidence="2">Nucleus</location>
    </subcellularLocation>
</comment>
<dbReference type="FunFam" id="2.60.40.10:FF:001032">
    <property type="entry name" value="Obscurin, cytoskeletal calmodulin and titin-interacting RhoGEF"/>
    <property type="match status" value="1"/>
</dbReference>
<feature type="domain" description="Ig-like" evidence="43">
    <location>
        <begin position="4248"/>
        <end position="4337"/>
    </location>
</feature>
<evidence type="ECO:0000256" key="19">
    <source>
        <dbReference type="ARBA" id="ARBA00022840"/>
    </source>
</evidence>
<dbReference type="FunFam" id="3.30.200.20:FF:000424">
    <property type="entry name" value="obscurin isoform X5"/>
    <property type="match status" value="1"/>
</dbReference>
<evidence type="ECO:0000256" key="29">
    <source>
        <dbReference type="ARBA" id="ARBA00047899"/>
    </source>
</evidence>
<feature type="domain" description="Ig-like" evidence="43">
    <location>
        <begin position="1530"/>
        <end position="1608"/>
    </location>
</feature>
<keyword evidence="24" id="KW-1015">Disulfide bond</keyword>
<feature type="domain" description="Fibronectin type-III" evidence="44">
    <location>
        <begin position="515"/>
        <end position="612"/>
    </location>
</feature>
<feature type="region of interest" description="Disordered" evidence="38">
    <location>
        <begin position="6778"/>
        <end position="6863"/>
    </location>
</feature>
<feature type="domain" description="Ig-like" evidence="43">
    <location>
        <begin position="5261"/>
        <end position="5350"/>
    </location>
</feature>
<dbReference type="FunFam" id="2.60.40.10:FF:000665">
    <property type="entry name" value="obscurin isoform X1"/>
    <property type="match status" value="1"/>
</dbReference>
<evidence type="ECO:0000256" key="3">
    <source>
        <dbReference type="ARBA" id="ARBA00004135"/>
    </source>
</evidence>
<dbReference type="Gene3D" id="2.30.30.40">
    <property type="entry name" value="SH3 Domains"/>
    <property type="match status" value="1"/>
</dbReference>
<feature type="domain" description="Ig-like" evidence="43">
    <location>
        <begin position="2826"/>
        <end position="2908"/>
    </location>
</feature>
<dbReference type="Pfam" id="PF00612">
    <property type="entry name" value="IQ"/>
    <property type="match status" value="1"/>
</dbReference>
<evidence type="ECO:0000256" key="28">
    <source>
        <dbReference type="ARBA" id="ARBA00037833"/>
    </source>
</evidence>
<evidence type="ECO:0000256" key="27">
    <source>
        <dbReference type="ARBA" id="ARBA00023319"/>
    </source>
</evidence>
<dbReference type="InterPro" id="IPR003599">
    <property type="entry name" value="Ig_sub"/>
</dbReference>
<dbReference type="FunFam" id="2.30.30.40:FF:000124">
    <property type="entry name" value="obscurin isoform X2"/>
    <property type="match status" value="1"/>
</dbReference>
<reference evidence="45" key="3">
    <citation type="submission" date="2025-09" db="UniProtKB">
        <authorList>
            <consortium name="Ensembl"/>
        </authorList>
    </citation>
    <scope>IDENTIFICATION</scope>
</reference>
<organism evidence="45 46">
    <name type="scientific">Pan troglodytes</name>
    <name type="common">Chimpanzee</name>
    <dbReference type="NCBI Taxonomy" id="9598"/>
    <lineage>
        <taxon>Eukaryota</taxon>
        <taxon>Metazoa</taxon>
        <taxon>Chordata</taxon>
        <taxon>Craniata</taxon>
        <taxon>Vertebrata</taxon>
        <taxon>Euteleostomi</taxon>
        <taxon>Mammalia</taxon>
        <taxon>Eutheria</taxon>
        <taxon>Euarchontoglires</taxon>
        <taxon>Primates</taxon>
        <taxon>Haplorrhini</taxon>
        <taxon>Catarrhini</taxon>
        <taxon>Hominidae</taxon>
        <taxon>Pan</taxon>
    </lineage>
</organism>
<feature type="domain" description="Ig-like" evidence="43">
    <location>
        <begin position="110"/>
        <end position="202"/>
    </location>
</feature>
<feature type="domain" description="Ig-like" evidence="43">
    <location>
        <begin position="1254"/>
        <end position="1332"/>
    </location>
</feature>
<dbReference type="SUPFAM" id="SSF56112">
    <property type="entry name" value="Protein kinase-like (PK-like)"/>
    <property type="match status" value="2"/>
</dbReference>
<comment type="catalytic activity">
    <reaction evidence="30">
        <text>L-seryl-[protein] + ATP = O-phospho-L-seryl-[protein] + ADP + H(+)</text>
        <dbReference type="Rhea" id="RHEA:17989"/>
        <dbReference type="Rhea" id="RHEA-COMP:9863"/>
        <dbReference type="Rhea" id="RHEA-COMP:11604"/>
        <dbReference type="ChEBI" id="CHEBI:15378"/>
        <dbReference type="ChEBI" id="CHEBI:29999"/>
        <dbReference type="ChEBI" id="CHEBI:30616"/>
        <dbReference type="ChEBI" id="CHEBI:83421"/>
        <dbReference type="ChEBI" id="CHEBI:456216"/>
        <dbReference type="EC" id="2.7.11.1"/>
    </reaction>
</comment>
<feature type="domain" description="Ig-like" evidence="43">
    <location>
        <begin position="1070"/>
        <end position="1148"/>
    </location>
</feature>
<dbReference type="InterPro" id="IPR008266">
    <property type="entry name" value="Tyr_kinase_AS"/>
</dbReference>
<keyword evidence="37" id="KW-0175">Coiled coil</keyword>
<dbReference type="Gene3D" id="3.30.200.20">
    <property type="entry name" value="Phosphorylase Kinase, domain 1"/>
    <property type="match status" value="1"/>
</dbReference>
<keyword evidence="9" id="KW-1003">Cell membrane</keyword>
<feature type="compositionally biased region" description="Low complexity" evidence="38">
    <location>
        <begin position="5571"/>
        <end position="5590"/>
    </location>
</feature>
<dbReference type="FunFam" id="2.60.40.10:FF:000965">
    <property type="entry name" value="Obscurin, cytoskeletal calmodulin and titin-interacting RhoGEF"/>
    <property type="match status" value="1"/>
</dbReference>
<dbReference type="GO" id="GO:1902936">
    <property type="term" value="F:phosphatidylinositol bisphosphate binding"/>
    <property type="evidence" value="ECO:0007669"/>
    <property type="project" value="UniProtKB-ARBA"/>
</dbReference>
<evidence type="ECO:0000256" key="20">
    <source>
        <dbReference type="ARBA" id="ARBA00022842"/>
    </source>
</evidence>
<evidence type="ECO:0000256" key="8">
    <source>
        <dbReference type="ARBA" id="ARBA00022473"/>
    </source>
</evidence>
<dbReference type="FunFam" id="2.60.40.10:FF:001314">
    <property type="entry name" value="Obscurin, cytoskeletal calmodulin and titin-interacting RhoGEF"/>
    <property type="match status" value="1"/>
</dbReference>
<comment type="catalytic activity">
    <reaction evidence="29">
        <text>L-threonyl-[protein] + ATP = O-phospho-L-threonyl-[protein] + ADP + H(+)</text>
        <dbReference type="Rhea" id="RHEA:46608"/>
        <dbReference type="Rhea" id="RHEA-COMP:11060"/>
        <dbReference type="Rhea" id="RHEA-COMP:11605"/>
        <dbReference type="ChEBI" id="CHEBI:15378"/>
        <dbReference type="ChEBI" id="CHEBI:30013"/>
        <dbReference type="ChEBI" id="CHEBI:30616"/>
        <dbReference type="ChEBI" id="CHEBI:61977"/>
        <dbReference type="ChEBI" id="CHEBI:456216"/>
        <dbReference type="EC" id="2.7.11.1"/>
    </reaction>
</comment>
<dbReference type="SUPFAM" id="SSF48726">
    <property type="entry name" value="Immunoglobulin"/>
    <property type="match status" value="57"/>
</dbReference>
<dbReference type="PROSITE" id="PS50010">
    <property type="entry name" value="DH_2"/>
    <property type="match status" value="1"/>
</dbReference>
<dbReference type="InterPro" id="IPR013783">
    <property type="entry name" value="Ig-like_fold"/>
</dbReference>
<feature type="domain" description="Ig-like" evidence="43">
    <location>
        <begin position="4068"/>
        <end position="4160"/>
    </location>
</feature>
<dbReference type="GO" id="GO:0031430">
    <property type="term" value="C:M band"/>
    <property type="evidence" value="ECO:0007669"/>
    <property type="project" value="UniProtKB-SubCell"/>
</dbReference>
<evidence type="ECO:0000256" key="5">
    <source>
        <dbReference type="ARBA" id="ARBA00006692"/>
    </source>
</evidence>
<dbReference type="InterPro" id="IPR003598">
    <property type="entry name" value="Ig_sub2"/>
</dbReference>
<comment type="cofactor">
    <cofactor evidence="1">
        <name>Mg(2+)</name>
        <dbReference type="ChEBI" id="CHEBI:18420"/>
    </cofactor>
</comment>
<dbReference type="FunFam" id="2.60.40.10:FF:000881">
    <property type="entry name" value="Obscurin, cytoskeletal calmodulin and titin-interacting RhoGEF"/>
    <property type="match status" value="1"/>
</dbReference>
<evidence type="ECO:0000256" key="11">
    <source>
        <dbReference type="ARBA" id="ARBA00022527"/>
    </source>
</evidence>
<dbReference type="InterPro" id="IPR008271">
    <property type="entry name" value="Ser/Thr_kinase_AS"/>
</dbReference>
<dbReference type="PROSITE" id="PS50011">
    <property type="entry name" value="PROTEIN_KINASE_DOM"/>
    <property type="match status" value="2"/>
</dbReference>
<dbReference type="FunFam" id="2.60.40.10:FF:000773">
    <property type="entry name" value="obscurin isoform X4"/>
    <property type="match status" value="1"/>
</dbReference>
<dbReference type="FunFam" id="2.60.40.10:FF:000989">
    <property type="entry name" value="Obscurin, cytoskeletal calmodulin and titin-interacting RhoGEF"/>
    <property type="match status" value="1"/>
</dbReference>
<feature type="domain" description="Ig-like" evidence="43">
    <location>
        <begin position="3359"/>
        <end position="3444"/>
    </location>
</feature>
<dbReference type="SMART" id="SM00060">
    <property type="entry name" value="FN3"/>
    <property type="match status" value="3"/>
</dbReference>